<feature type="chain" id="PRO_5039430291" evidence="6">
    <location>
        <begin position="23"/>
        <end position="519"/>
    </location>
</feature>
<dbReference type="Pfam" id="PF00496">
    <property type="entry name" value="SBP_bac_5"/>
    <property type="match status" value="1"/>
</dbReference>
<dbReference type="EMBL" id="FUXZ01000012">
    <property type="protein sequence ID" value="SKA70031.1"/>
    <property type="molecule type" value="Genomic_DNA"/>
</dbReference>
<name>A0A1T4VZY2_9FIRM</name>
<dbReference type="InterPro" id="IPR030678">
    <property type="entry name" value="Peptide/Ni-bd"/>
</dbReference>
<evidence type="ECO:0000259" key="7">
    <source>
        <dbReference type="Pfam" id="PF00496"/>
    </source>
</evidence>
<accession>A0A1T4VZY2</accession>
<dbReference type="GO" id="GO:0015833">
    <property type="term" value="P:peptide transport"/>
    <property type="evidence" value="ECO:0007669"/>
    <property type="project" value="TreeGrafter"/>
</dbReference>
<protein>
    <submittedName>
        <fullName evidence="8">Peptide/nickel transport system substrate-binding protein</fullName>
    </submittedName>
</protein>
<organism evidence="8 9">
    <name type="scientific">Eubacterium uniforme</name>
    <dbReference type="NCBI Taxonomy" id="39495"/>
    <lineage>
        <taxon>Bacteria</taxon>
        <taxon>Bacillati</taxon>
        <taxon>Bacillota</taxon>
        <taxon>Clostridia</taxon>
        <taxon>Eubacteriales</taxon>
        <taxon>Eubacteriaceae</taxon>
        <taxon>Eubacterium</taxon>
    </lineage>
</organism>
<evidence type="ECO:0000313" key="8">
    <source>
        <dbReference type="EMBL" id="SKA70031.1"/>
    </source>
</evidence>
<dbReference type="InterPro" id="IPR000914">
    <property type="entry name" value="SBP_5_dom"/>
</dbReference>
<dbReference type="Gene3D" id="3.90.76.10">
    <property type="entry name" value="Dipeptide-binding Protein, Domain 1"/>
    <property type="match status" value="1"/>
</dbReference>
<proteinExistence type="inferred from homology"/>
<feature type="signal peptide" evidence="6">
    <location>
        <begin position="1"/>
        <end position="22"/>
    </location>
</feature>
<dbReference type="Proteomes" id="UP000190814">
    <property type="component" value="Unassembled WGS sequence"/>
</dbReference>
<dbReference type="OrthoDB" id="9772924at2"/>
<dbReference type="InterPro" id="IPR023765">
    <property type="entry name" value="SBP_5_CS"/>
</dbReference>
<dbReference type="InterPro" id="IPR039424">
    <property type="entry name" value="SBP_5"/>
</dbReference>
<keyword evidence="3" id="KW-0813">Transport</keyword>
<dbReference type="GO" id="GO:1904680">
    <property type="term" value="F:peptide transmembrane transporter activity"/>
    <property type="evidence" value="ECO:0007669"/>
    <property type="project" value="TreeGrafter"/>
</dbReference>
<comment type="subcellular location">
    <subcellularLocation>
        <location evidence="1">Cell membrane</location>
        <topology evidence="1">Lipid-anchor</topology>
    </subcellularLocation>
</comment>
<dbReference type="SUPFAM" id="SSF53850">
    <property type="entry name" value="Periplasmic binding protein-like II"/>
    <property type="match status" value="1"/>
</dbReference>
<dbReference type="RefSeq" id="WP_078766807.1">
    <property type="nucleotide sequence ID" value="NZ_FUXZ01000012.1"/>
</dbReference>
<dbReference type="PROSITE" id="PS01040">
    <property type="entry name" value="SBP_BACTERIAL_5"/>
    <property type="match status" value="1"/>
</dbReference>
<keyword evidence="9" id="KW-1185">Reference proteome</keyword>
<dbReference type="PIRSF" id="PIRSF002741">
    <property type="entry name" value="MppA"/>
    <property type="match status" value="1"/>
</dbReference>
<keyword evidence="4 6" id="KW-0732">Signal</keyword>
<dbReference type="Gene3D" id="3.40.190.10">
    <property type="entry name" value="Periplasmic binding protein-like II"/>
    <property type="match status" value="1"/>
</dbReference>
<evidence type="ECO:0000256" key="5">
    <source>
        <dbReference type="SAM" id="MobiDB-lite"/>
    </source>
</evidence>
<dbReference type="PANTHER" id="PTHR30290">
    <property type="entry name" value="PERIPLASMIC BINDING COMPONENT OF ABC TRANSPORTER"/>
    <property type="match status" value="1"/>
</dbReference>
<reference evidence="8 9" key="1">
    <citation type="submission" date="2017-02" db="EMBL/GenBank/DDBJ databases">
        <authorList>
            <person name="Peterson S.W."/>
        </authorList>
    </citation>
    <scope>NUCLEOTIDE SEQUENCE [LARGE SCALE GENOMIC DNA]</scope>
    <source>
        <strain evidence="8 9">ATCC 35992</strain>
    </source>
</reference>
<dbReference type="GO" id="GO:0043190">
    <property type="term" value="C:ATP-binding cassette (ABC) transporter complex"/>
    <property type="evidence" value="ECO:0007669"/>
    <property type="project" value="InterPro"/>
</dbReference>
<evidence type="ECO:0000313" key="9">
    <source>
        <dbReference type="Proteomes" id="UP000190814"/>
    </source>
</evidence>
<dbReference type="PANTHER" id="PTHR30290:SF9">
    <property type="entry name" value="OLIGOPEPTIDE-BINDING PROTEIN APPA"/>
    <property type="match status" value="1"/>
</dbReference>
<feature type="domain" description="Solute-binding protein family 5" evidence="7">
    <location>
        <begin position="95"/>
        <end position="435"/>
    </location>
</feature>
<comment type="similarity">
    <text evidence="2">Belongs to the bacterial solute-binding protein 5 family.</text>
</comment>
<evidence type="ECO:0000256" key="3">
    <source>
        <dbReference type="ARBA" id="ARBA00022448"/>
    </source>
</evidence>
<evidence type="ECO:0000256" key="4">
    <source>
        <dbReference type="ARBA" id="ARBA00022729"/>
    </source>
</evidence>
<dbReference type="STRING" id="39495.SAMN02745111_01968"/>
<feature type="region of interest" description="Disordered" evidence="5">
    <location>
        <begin position="26"/>
        <end position="51"/>
    </location>
</feature>
<dbReference type="AlphaFoldDB" id="A0A1T4VZY2"/>
<evidence type="ECO:0000256" key="2">
    <source>
        <dbReference type="ARBA" id="ARBA00005695"/>
    </source>
</evidence>
<dbReference type="GO" id="GO:0042597">
    <property type="term" value="C:periplasmic space"/>
    <property type="evidence" value="ECO:0007669"/>
    <property type="project" value="UniProtKB-ARBA"/>
</dbReference>
<evidence type="ECO:0000256" key="6">
    <source>
        <dbReference type="SAM" id="SignalP"/>
    </source>
</evidence>
<feature type="compositionally biased region" description="Basic and acidic residues" evidence="5">
    <location>
        <begin position="33"/>
        <end position="48"/>
    </location>
</feature>
<sequence>MRKNLKKSLVIMMMTAMTATLCVSCGGGKSKKKSETTKTESSAPKEGDIAEGGKVTVGVTQDFDSLDPHNCVYAGTREVLFNIFEGLVKPTSEGELVPAVASEYNISDDGTVYSFKLRDGIKFHDGNAVTVDDVKYSIDRYAEVKKEDTVWANFKEVTTEGDKDIKVTLNAGDTEFLSELTLAIIEKSNEANVTTKPVGTGPFMFKEYKPGEKLVVEKNKEYWNSPYPYLDEVTFKVEADTDAAMMQLQSGTIDVYQYLTTDQAKTIENDFNILHGSVNYVQALFLNNDYEPFKNEDVRKALCYAVDRQQINEFLFDGYSHVIGTNMIPAFKKYYNEDTEKTYSVDVEKAKELLKKAGYEKGFDLTITVPNNYEPHQGAAEIIVENLKEIGINAKINMVEFSTWVDEAYTNKKYQATVVAVDGTLTPSSWFKKNVSDAKNNFTNYKNDEYDELFKKATASTDDKEKVESYKKMQQILADTAASVYLEDPANIVAINKKLDGYVFYPVAAQDMSVVYFKK</sequence>
<dbReference type="Gene3D" id="3.10.105.10">
    <property type="entry name" value="Dipeptide-binding Protein, Domain 3"/>
    <property type="match status" value="1"/>
</dbReference>
<evidence type="ECO:0000256" key="1">
    <source>
        <dbReference type="ARBA" id="ARBA00004193"/>
    </source>
</evidence>
<gene>
    <name evidence="8" type="ORF">SAMN02745111_01968</name>
</gene>